<name>A0A8B6X688_9BURK</name>
<dbReference type="RefSeq" id="WP_028312676.1">
    <property type="nucleotide sequence ID" value="NZ_KI519499.1"/>
</dbReference>
<organism evidence="1 2">
    <name type="scientific">Derxia gummosa DSM 723</name>
    <dbReference type="NCBI Taxonomy" id="1121388"/>
    <lineage>
        <taxon>Bacteria</taxon>
        <taxon>Pseudomonadati</taxon>
        <taxon>Pseudomonadota</taxon>
        <taxon>Betaproteobacteria</taxon>
        <taxon>Burkholderiales</taxon>
        <taxon>Alcaligenaceae</taxon>
        <taxon>Derxia</taxon>
    </lineage>
</organism>
<reference evidence="2" key="1">
    <citation type="submission" date="2025-08" db="UniProtKB">
        <authorList>
            <consortium name="RefSeq"/>
        </authorList>
    </citation>
    <scope>IDENTIFICATION</scope>
</reference>
<dbReference type="InterPro" id="IPR043746">
    <property type="entry name" value="DUF5691"/>
</dbReference>
<sequence>MTPSWEPLLAAALLGTARQPWPAPDGLAPEAALLRELSAAAALRRAALPPRRLDVPDAPADLSAEPACPAQAGLVLAALIDRGAWALADEWLDIALDHGWGLPPAALAPLLDRLRDQPRWRAPLARLAPGRLRWWLREQPGAAREAFFPDPDALAARWSVTPFDERAAGFGALRARDPAGALACLRSTWKGDAAEQRARLLGGLLDALSDADEPFLLDALADRSAEVRQTAVGLLGRLVALGGGAAWLARVQAHALPLLSVERAVIRVALPAELPAPVAAALAIEVKPPKGMAIGERAWWARQLVARVPPKLWRERLGLPSDQWLAAADADHADWLPSAWRAAALAHADAEALAALFPAGKRRVVAAWRNDCPADALALLPVGLRLAVARAALAAGNLDWALTLLTSLPRPWDDATCAALTEHLLATRRIELDDPRLHARIDLERLLAARGSAAGLRDWLRRHDALIEAEALEKRLAEARAIAALTDPDAVIELKPPEEIVAAMPAPPPTTDFVILPALVAERIALHDSLTPSTKANS</sequence>
<dbReference type="OrthoDB" id="262508at2"/>
<evidence type="ECO:0000313" key="2">
    <source>
        <dbReference type="RefSeq" id="WP_028312676.1"/>
    </source>
</evidence>
<accession>A0A8B6X688</accession>
<dbReference type="AlphaFoldDB" id="A0A8B6X688"/>
<proteinExistence type="predicted"/>
<keyword evidence="1" id="KW-1185">Reference proteome</keyword>
<dbReference type="Pfam" id="PF18944">
    <property type="entry name" value="DUF5691"/>
    <property type="match status" value="1"/>
</dbReference>
<dbReference type="Proteomes" id="UP000675920">
    <property type="component" value="Unplaced"/>
</dbReference>
<protein>
    <submittedName>
        <fullName evidence="2">DUF5691 domain-containing protein</fullName>
    </submittedName>
</protein>
<evidence type="ECO:0000313" key="1">
    <source>
        <dbReference type="Proteomes" id="UP000675920"/>
    </source>
</evidence>